<feature type="domain" description="G-protein coupled receptors family 1 profile" evidence="11">
    <location>
        <begin position="13"/>
        <end position="262"/>
    </location>
</feature>
<keyword evidence="4" id="KW-0552">Olfaction</keyword>
<evidence type="ECO:0000256" key="5">
    <source>
        <dbReference type="ARBA" id="ARBA00022989"/>
    </source>
</evidence>
<dbReference type="CDD" id="cd15235">
    <property type="entry name" value="7tmA_OR1A-like"/>
    <property type="match status" value="1"/>
</dbReference>
<dbReference type="InterPro" id="IPR050516">
    <property type="entry name" value="Olfactory_GPCR"/>
</dbReference>
<dbReference type="Proteomes" id="UP000515156">
    <property type="component" value="Chromosome 14"/>
</dbReference>
<evidence type="ECO:0000256" key="1">
    <source>
        <dbReference type="ARBA" id="ARBA00004651"/>
    </source>
</evidence>
<evidence type="ECO:0000256" key="7">
    <source>
        <dbReference type="ARBA" id="ARBA00023136"/>
    </source>
</evidence>
<dbReference type="PROSITE" id="PS50262">
    <property type="entry name" value="G_PROTEIN_RECEP_F1_2"/>
    <property type="match status" value="1"/>
</dbReference>
<protein>
    <submittedName>
        <fullName evidence="13">Olfactory receptor 1F1-like</fullName>
    </submittedName>
</protein>
<keyword evidence="6" id="KW-0297">G-protein coupled receptor</keyword>
<evidence type="ECO:0000256" key="3">
    <source>
        <dbReference type="ARBA" id="ARBA00022692"/>
    </source>
</evidence>
<feature type="transmembrane region" description="Helical" evidence="10">
    <location>
        <begin position="244"/>
        <end position="264"/>
    </location>
</feature>
<keyword evidence="2" id="KW-1003">Cell membrane</keyword>
<dbReference type="PRINTS" id="PR00245">
    <property type="entry name" value="OLFACTORYR"/>
</dbReference>
<dbReference type="RefSeq" id="XP_030042251.1">
    <property type="nucleotide sequence ID" value="XM_030186391.1"/>
</dbReference>
<feature type="transmembrane region" description="Helical" evidence="10">
    <location>
        <begin position="63"/>
        <end position="82"/>
    </location>
</feature>
<organism evidence="12 13">
    <name type="scientific">Microcaecilia unicolor</name>
    <dbReference type="NCBI Taxonomy" id="1415580"/>
    <lineage>
        <taxon>Eukaryota</taxon>
        <taxon>Metazoa</taxon>
        <taxon>Chordata</taxon>
        <taxon>Craniata</taxon>
        <taxon>Vertebrata</taxon>
        <taxon>Euteleostomi</taxon>
        <taxon>Amphibia</taxon>
        <taxon>Gymnophiona</taxon>
        <taxon>Siphonopidae</taxon>
        <taxon>Microcaecilia</taxon>
    </lineage>
</organism>
<dbReference type="InParanoid" id="A0A6P7WMF4"/>
<evidence type="ECO:0000256" key="10">
    <source>
        <dbReference type="SAM" id="Phobius"/>
    </source>
</evidence>
<keyword evidence="4" id="KW-0716">Sensory transduction</keyword>
<proteinExistence type="predicted"/>
<dbReference type="FunFam" id="1.20.1070.10:FF:000015">
    <property type="entry name" value="Olfactory receptor"/>
    <property type="match status" value="1"/>
</dbReference>
<dbReference type="InterPro" id="IPR000725">
    <property type="entry name" value="Olfact_rcpt"/>
</dbReference>
<dbReference type="InterPro" id="IPR000276">
    <property type="entry name" value="GPCR_Rhodpsn"/>
</dbReference>
<evidence type="ECO:0000259" key="11">
    <source>
        <dbReference type="PROSITE" id="PS50262"/>
    </source>
</evidence>
<accession>A0A6P7WMF4</accession>
<keyword evidence="3 10" id="KW-0812">Transmembrane</keyword>
<keyword evidence="5 10" id="KW-1133">Transmembrane helix</keyword>
<sequence>MVFLIILLITFCGNSVIITILNVDSQLHTPMYFFLGNLSFVDICLSLVTVPQVLKNLLLEKKTISFAGCMAQVYFFLTFANVEDFLLAVMAYDRYVAICNPLHYTMLMSRRLCVQLMAGSWVLANLDAILHTVLTSKLSFCGSNEINHFLCDMAPLFKLSCSDTFVNEIVIFTEGTLVVMGPFIFILVSYVQIIGAILKIHSAEGRSKAFSTCSSHLAVVTLYFGTIIFMYFRPSSSYSLTKDRLASVMYTILAPMLNPFIYSLRNNKVKGALRRMISQPGAV</sequence>
<dbReference type="GO" id="GO:0004930">
    <property type="term" value="F:G protein-coupled receptor activity"/>
    <property type="evidence" value="ECO:0007669"/>
    <property type="project" value="UniProtKB-KW"/>
</dbReference>
<evidence type="ECO:0000256" key="8">
    <source>
        <dbReference type="ARBA" id="ARBA00023170"/>
    </source>
</evidence>
<evidence type="ECO:0000313" key="13">
    <source>
        <dbReference type="RefSeq" id="XP_030042251.1"/>
    </source>
</evidence>
<dbReference type="PRINTS" id="PR00237">
    <property type="entry name" value="GPCRRHODOPSN"/>
</dbReference>
<dbReference type="Gene3D" id="1.20.1070.10">
    <property type="entry name" value="Rhodopsin 7-helix transmembrane proteins"/>
    <property type="match status" value="1"/>
</dbReference>
<dbReference type="AlphaFoldDB" id="A0A6P7WMF4"/>
<keyword evidence="7 10" id="KW-0472">Membrane</keyword>
<keyword evidence="12" id="KW-1185">Reference proteome</keyword>
<evidence type="ECO:0000256" key="9">
    <source>
        <dbReference type="ARBA" id="ARBA00023224"/>
    </source>
</evidence>
<evidence type="ECO:0000256" key="2">
    <source>
        <dbReference type="ARBA" id="ARBA00022475"/>
    </source>
</evidence>
<keyword evidence="9" id="KW-0807">Transducer</keyword>
<dbReference type="KEGG" id="muo:115456973"/>
<keyword evidence="8" id="KW-0675">Receptor</keyword>
<gene>
    <name evidence="13" type="primary">LOC115456973</name>
</gene>
<evidence type="ECO:0000256" key="6">
    <source>
        <dbReference type="ARBA" id="ARBA00023040"/>
    </source>
</evidence>
<dbReference type="SUPFAM" id="SSF81321">
    <property type="entry name" value="Family A G protein-coupled receptor-like"/>
    <property type="match status" value="1"/>
</dbReference>
<feature type="transmembrane region" description="Helical" evidence="10">
    <location>
        <begin position="31"/>
        <end position="51"/>
    </location>
</feature>
<evidence type="ECO:0000256" key="4">
    <source>
        <dbReference type="ARBA" id="ARBA00022725"/>
    </source>
</evidence>
<evidence type="ECO:0000313" key="12">
    <source>
        <dbReference type="Proteomes" id="UP000515156"/>
    </source>
</evidence>
<dbReference type="GO" id="GO:0005886">
    <property type="term" value="C:plasma membrane"/>
    <property type="evidence" value="ECO:0007669"/>
    <property type="project" value="UniProtKB-SubCell"/>
</dbReference>
<dbReference type="InterPro" id="IPR017452">
    <property type="entry name" value="GPCR_Rhodpsn_7TM"/>
</dbReference>
<dbReference type="GO" id="GO:0004984">
    <property type="term" value="F:olfactory receptor activity"/>
    <property type="evidence" value="ECO:0007669"/>
    <property type="project" value="InterPro"/>
</dbReference>
<name>A0A6P7WMF4_9AMPH</name>
<dbReference type="Pfam" id="PF13853">
    <property type="entry name" value="7tm_4"/>
    <property type="match status" value="1"/>
</dbReference>
<dbReference type="PANTHER" id="PTHR26452">
    <property type="entry name" value="OLFACTORY RECEPTOR"/>
    <property type="match status" value="1"/>
</dbReference>
<feature type="transmembrane region" description="Helical" evidence="10">
    <location>
        <begin position="210"/>
        <end position="232"/>
    </location>
</feature>
<comment type="subcellular location">
    <subcellularLocation>
        <location evidence="1">Cell membrane</location>
        <topology evidence="1">Multi-pass membrane protein</topology>
    </subcellularLocation>
</comment>
<feature type="transmembrane region" description="Helical" evidence="10">
    <location>
        <begin position="177"/>
        <end position="198"/>
    </location>
</feature>
<dbReference type="GeneID" id="115456973"/>
<reference evidence="13" key="1">
    <citation type="submission" date="2025-08" db="UniProtKB">
        <authorList>
            <consortium name="RefSeq"/>
        </authorList>
    </citation>
    <scope>IDENTIFICATION</scope>
</reference>